<dbReference type="PANTHER" id="PTHR38733">
    <property type="entry name" value="PROTEIN MCRC"/>
    <property type="match status" value="1"/>
</dbReference>
<proteinExistence type="predicted"/>
<reference evidence="2" key="1">
    <citation type="journal article" date="2019" name="Int. J. Syst. Evol. Microbiol.">
        <title>The Global Catalogue of Microorganisms (GCM) 10K type strain sequencing project: providing services to taxonomists for standard genome sequencing and annotation.</title>
        <authorList>
            <consortium name="The Broad Institute Genomics Platform"/>
            <consortium name="The Broad Institute Genome Sequencing Center for Infectious Disease"/>
            <person name="Wu L."/>
            <person name="Ma J."/>
        </authorList>
    </citation>
    <scope>NUCLEOTIDE SEQUENCE [LARGE SCALE GENOMIC DNA]</scope>
    <source>
        <strain evidence="2">PJ61</strain>
    </source>
</reference>
<evidence type="ECO:0000313" key="2">
    <source>
        <dbReference type="Proteomes" id="UP001595778"/>
    </source>
</evidence>
<dbReference type="RefSeq" id="WP_376976759.1">
    <property type="nucleotide sequence ID" value="NZ_JBHSDQ010000002.1"/>
</dbReference>
<organism evidence="1 2">
    <name type="scientific">Arthrobacter sedimenti</name>
    <dbReference type="NCBI Taxonomy" id="2694931"/>
    <lineage>
        <taxon>Bacteria</taxon>
        <taxon>Bacillati</taxon>
        <taxon>Actinomycetota</taxon>
        <taxon>Actinomycetes</taxon>
        <taxon>Micrococcales</taxon>
        <taxon>Micrococcaceae</taxon>
        <taxon>Arthrobacter</taxon>
    </lineage>
</organism>
<comment type="caution">
    <text evidence="1">The sequence shown here is derived from an EMBL/GenBank/DDBJ whole genome shotgun (WGS) entry which is preliminary data.</text>
</comment>
<dbReference type="Pfam" id="PF10117">
    <property type="entry name" value="McrBC"/>
    <property type="match status" value="1"/>
</dbReference>
<dbReference type="Proteomes" id="UP001595778">
    <property type="component" value="Unassembled WGS sequence"/>
</dbReference>
<sequence>MRIERITEAKPALLSLSSEQADALVVVGRRLASQAGIWGDHDESDPTHRRSVIECEPYGHGRWRVKVHNAVGVVSVSGLQIVVEPKIPLDHLLHLFARSGAFPHLDIASADLASAATLWPLVAQWYIDVLERLLRTGLANGYRSTRDELSSMRGRLLPGPTMDGYLKGRLLLYCDYEEFDADTPLNRTIKAAAVTVARSTALSDDIRHRARRTLDHMRDVGIFRPEDASLALAERHTSRYAVPLQLAKQVLASLGRGIDAGKDAGYGFLIRTPNMVEEALRRVVSDALAPATHVTKKGRRLKGSHHMLNPDLTFGTHAVGDVKYKVWQGDWLRADLYQLTAFATGFSAEHGLRIGFAAEAHGTAAVRIGQVRLETCDWLYDSQSPESAEQEFSAAVRQWWSRVEQVDGPGQD</sequence>
<evidence type="ECO:0000313" key="1">
    <source>
        <dbReference type="EMBL" id="MFC4395598.1"/>
    </source>
</evidence>
<dbReference type="InterPro" id="IPR019292">
    <property type="entry name" value="McrC"/>
</dbReference>
<accession>A0ABV8WJF1</accession>
<dbReference type="EMBL" id="JBHSDQ010000002">
    <property type="protein sequence ID" value="MFC4395598.1"/>
    <property type="molecule type" value="Genomic_DNA"/>
</dbReference>
<keyword evidence="2" id="KW-1185">Reference proteome</keyword>
<dbReference type="PANTHER" id="PTHR38733:SF1">
    <property type="entry name" value="TYPE IV METHYL-DIRECTED RESTRICTION ENZYME ECOKMCRBC"/>
    <property type="match status" value="1"/>
</dbReference>
<name>A0ABV8WJF1_9MICC</name>
<protein>
    <submittedName>
        <fullName evidence="1">McrC family protein</fullName>
    </submittedName>
</protein>
<gene>
    <name evidence="1" type="ORF">ACFO0G_05795</name>
</gene>